<dbReference type="AlphaFoldDB" id="A0A1E4RSI0"/>
<dbReference type="GeneID" id="30995138"/>
<reference evidence="2" key="1">
    <citation type="submission" date="2016-05" db="EMBL/GenBank/DDBJ databases">
        <title>Comparative genomics of biotechnologically important yeasts.</title>
        <authorList>
            <consortium name="DOE Joint Genome Institute"/>
            <person name="Riley R."/>
            <person name="Haridas S."/>
            <person name="Wolfe K.H."/>
            <person name="Lopes M.R."/>
            <person name="Hittinger C.T."/>
            <person name="Goker M."/>
            <person name="Salamov A."/>
            <person name="Wisecaver J."/>
            <person name="Long T.M."/>
            <person name="Aerts A.L."/>
            <person name="Barry K."/>
            <person name="Choi C."/>
            <person name="Clum A."/>
            <person name="Coughlan A.Y."/>
            <person name="Deshpande S."/>
            <person name="Douglass A.P."/>
            <person name="Hanson S.J."/>
            <person name="Klenk H.-P."/>
            <person name="Labutti K."/>
            <person name="Lapidus A."/>
            <person name="Lindquist E."/>
            <person name="Lipzen A."/>
            <person name="Meier-Kolthoff J.P."/>
            <person name="Ohm R.A."/>
            <person name="Otillar R.P."/>
            <person name="Pangilinan J."/>
            <person name="Peng Y."/>
            <person name="Rokas A."/>
            <person name="Rosa C.A."/>
            <person name="Scheuner C."/>
            <person name="Sibirny A.A."/>
            <person name="Slot J.C."/>
            <person name="Stielow J.B."/>
            <person name="Sun H."/>
            <person name="Kurtzman C.P."/>
            <person name="Blackwell M."/>
            <person name="Grigoriev I.V."/>
            <person name="Jeffries T.W."/>
        </authorList>
    </citation>
    <scope>NUCLEOTIDE SEQUENCE [LARGE SCALE GENOMIC DNA]</scope>
    <source>
        <strain evidence="2">NRRL Y-1933</strain>
    </source>
</reference>
<dbReference type="InterPro" id="IPR036249">
    <property type="entry name" value="Thioredoxin-like_sf"/>
</dbReference>
<dbReference type="Proteomes" id="UP000095085">
    <property type="component" value="Unassembled WGS sequence"/>
</dbReference>
<protein>
    <recommendedName>
        <fullName evidence="3">DUF1687-domain-containing protein</fullName>
    </recommendedName>
</protein>
<sequence>MFKSLLRFVNSTPITSPNTPITTLKACTSIPLSAFSSSAVNDKPTVTFYHNTNSTLSHHLAKKLNYYQSKFNVEYKINQVPSFDDYRFLHLQCLQMHPNNGTIFQKIYGALHANLHELEMLEEGDYANKVEGVEFATPLIIDYSNSLLAMNDEDLDRIMANYTTCGIQNLKDVHDDSKPNYYDHDLTNKYGQRVVHPHIAEYADLF</sequence>
<keyword evidence="2" id="KW-1185">Reference proteome</keyword>
<evidence type="ECO:0000313" key="1">
    <source>
        <dbReference type="EMBL" id="ODV70198.1"/>
    </source>
</evidence>
<evidence type="ECO:0008006" key="3">
    <source>
        <dbReference type="Google" id="ProtNLM"/>
    </source>
</evidence>
<accession>A0A1E4RSI0</accession>
<name>A0A1E4RSI0_9ASCO</name>
<dbReference type="STRING" id="984485.A0A1E4RSI0"/>
<dbReference type="RefSeq" id="XP_020079265.1">
    <property type="nucleotide sequence ID" value="XM_020220588.1"/>
</dbReference>
<proteinExistence type="predicted"/>
<dbReference type="OrthoDB" id="4084730at2759"/>
<dbReference type="SUPFAM" id="SSF52833">
    <property type="entry name" value="Thioredoxin-like"/>
    <property type="match status" value="1"/>
</dbReference>
<dbReference type="Gene3D" id="3.40.30.10">
    <property type="entry name" value="Glutaredoxin"/>
    <property type="match status" value="1"/>
</dbReference>
<gene>
    <name evidence="1" type="ORF">HYPBUDRAFT_151620</name>
</gene>
<organism evidence="1 2">
    <name type="scientific">Hyphopichia burtonii NRRL Y-1933</name>
    <dbReference type="NCBI Taxonomy" id="984485"/>
    <lineage>
        <taxon>Eukaryota</taxon>
        <taxon>Fungi</taxon>
        <taxon>Dikarya</taxon>
        <taxon>Ascomycota</taxon>
        <taxon>Saccharomycotina</taxon>
        <taxon>Pichiomycetes</taxon>
        <taxon>Debaryomycetaceae</taxon>
        <taxon>Hyphopichia</taxon>
    </lineage>
</organism>
<evidence type="ECO:0000313" key="2">
    <source>
        <dbReference type="Proteomes" id="UP000095085"/>
    </source>
</evidence>
<dbReference type="EMBL" id="KV454538">
    <property type="protein sequence ID" value="ODV70198.1"/>
    <property type="molecule type" value="Genomic_DNA"/>
</dbReference>